<accession>A0A6J5P7H0</accession>
<evidence type="ECO:0000313" key="1">
    <source>
        <dbReference type="EMBL" id="CAB4165381.1"/>
    </source>
</evidence>
<protein>
    <submittedName>
        <fullName evidence="1">Uncharacterized protein</fullName>
    </submittedName>
</protein>
<dbReference type="EMBL" id="LR796775">
    <property type="protein sequence ID" value="CAB4165381.1"/>
    <property type="molecule type" value="Genomic_DNA"/>
</dbReference>
<proteinExistence type="predicted"/>
<reference evidence="1" key="1">
    <citation type="submission" date="2020-04" db="EMBL/GenBank/DDBJ databases">
        <authorList>
            <person name="Chiriac C."/>
            <person name="Salcher M."/>
            <person name="Ghai R."/>
            <person name="Kavagutti S V."/>
        </authorList>
    </citation>
    <scope>NUCLEOTIDE SEQUENCE</scope>
</reference>
<name>A0A6J5P7H0_9CAUD</name>
<gene>
    <name evidence="1" type="ORF">UFOVP822_42</name>
</gene>
<organism evidence="1">
    <name type="scientific">uncultured Caudovirales phage</name>
    <dbReference type="NCBI Taxonomy" id="2100421"/>
    <lineage>
        <taxon>Viruses</taxon>
        <taxon>Duplodnaviria</taxon>
        <taxon>Heunggongvirae</taxon>
        <taxon>Uroviricota</taxon>
        <taxon>Caudoviricetes</taxon>
        <taxon>Peduoviridae</taxon>
        <taxon>Maltschvirus</taxon>
        <taxon>Maltschvirus maltsch</taxon>
    </lineage>
</organism>
<sequence>MTEQNFNCYSSTSNPTGDVAPVHYKVFMCDWKGKIPKAFYGTWNLVSAPDGMCEGYPLTPTAVTFSKVTPDCEDSNFYTAPSRAPLPDVPFAVAIIDPLVYEYKSLSEQAREAFFIAGDPYAGTSYNVSSASCSATTFSTSADFESMPCKFHIEITGFSF</sequence>